<reference evidence="1" key="1">
    <citation type="submission" date="2022-10" db="EMBL/GenBank/DDBJ databases">
        <title>Complete Genome of Trichothecium roseum strain YXFP-22015, a Plant Pathogen Isolated from Citrus.</title>
        <authorList>
            <person name="Wang Y."/>
            <person name="Zhu L."/>
        </authorList>
    </citation>
    <scope>NUCLEOTIDE SEQUENCE</scope>
    <source>
        <strain evidence="1">YXFP-22015</strain>
    </source>
</reference>
<dbReference type="EMBL" id="CM047940">
    <property type="protein sequence ID" value="KAI9904250.1"/>
    <property type="molecule type" value="Genomic_DNA"/>
</dbReference>
<name>A0ACC0VEW7_9HYPO</name>
<organism evidence="1 2">
    <name type="scientific">Trichothecium roseum</name>
    <dbReference type="NCBI Taxonomy" id="47278"/>
    <lineage>
        <taxon>Eukaryota</taxon>
        <taxon>Fungi</taxon>
        <taxon>Dikarya</taxon>
        <taxon>Ascomycota</taxon>
        <taxon>Pezizomycotina</taxon>
        <taxon>Sordariomycetes</taxon>
        <taxon>Hypocreomycetidae</taxon>
        <taxon>Hypocreales</taxon>
        <taxon>Hypocreales incertae sedis</taxon>
        <taxon>Trichothecium</taxon>
    </lineage>
</organism>
<keyword evidence="2" id="KW-1185">Reference proteome</keyword>
<evidence type="ECO:0000313" key="2">
    <source>
        <dbReference type="Proteomes" id="UP001163324"/>
    </source>
</evidence>
<accession>A0ACC0VEW7</accession>
<comment type="caution">
    <text evidence="1">The sequence shown here is derived from an EMBL/GenBank/DDBJ whole genome shotgun (WGS) entry which is preliminary data.</text>
</comment>
<proteinExistence type="predicted"/>
<protein>
    <submittedName>
        <fullName evidence="1">Uncharacterized protein</fullName>
    </submittedName>
</protein>
<dbReference type="Proteomes" id="UP001163324">
    <property type="component" value="Chromosome 1"/>
</dbReference>
<sequence>MSAHGHSEACCSVPPVVASGYQARGAYEQVGGMRTYVTGPADATKALVVVFDIFGYFDQTVQGADILAFNDAQKYRVYMPDWFGGRPCPIEIFPPTTDEHKKQLNDFFTEFDPVNVVSPKVPDYVKAVKESNSNITSFGVVGYCWGGKVAILSTVADTNPFSAAAIVHPAMIQPDEAPKLKVPFAFLASKDEDEGEVNEFKSKLTVPHLVERYSEQIHGWMAARSDLSDDGVKKAYEKGYKQLIHFFGEHL</sequence>
<evidence type="ECO:0000313" key="1">
    <source>
        <dbReference type="EMBL" id="KAI9904250.1"/>
    </source>
</evidence>
<gene>
    <name evidence="1" type="ORF">N3K66_000779</name>
</gene>